<keyword evidence="2" id="KW-0378">Hydrolase</keyword>
<dbReference type="Pfam" id="PF01546">
    <property type="entry name" value="Peptidase_M20"/>
    <property type="match status" value="1"/>
</dbReference>
<dbReference type="PIRSF" id="PIRSF037238">
    <property type="entry name" value="Carboxypeptidase_G2"/>
    <property type="match status" value="1"/>
</dbReference>
<name>A0ABU0ZSD0_9ACTN</name>
<dbReference type="InterPro" id="IPR011650">
    <property type="entry name" value="Peptidase_M20_dimer"/>
</dbReference>
<dbReference type="InterPro" id="IPR036264">
    <property type="entry name" value="Bact_exopeptidase_dim_dom"/>
</dbReference>
<dbReference type="Gene3D" id="3.30.70.360">
    <property type="match status" value="1"/>
</dbReference>
<protein>
    <submittedName>
        <fullName evidence="4">M20 family metallopeptidase</fullName>
    </submittedName>
</protein>
<evidence type="ECO:0000313" key="5">
    <source>
        <dbReference type="Proteomes" id="UP001230908"/>
    </source>
</evidence>
<dbReference type="InterPro" id="IPR017150">
    <property type="entry name" value="Pept_M20_glutamate_carboxypep"/>
</dbReference>
<dbReference type="PANTHER" id="PTHR43808">
    <property type="entry name" value="ACETYLORNITHINE DEACETYLASE"/>
    <property type="match status" value="1"/>
</dbReference>
<proteinExistence type="predicted"/>
<dbReference type="InterPro" id="IPR050072">
    <property type="entry name" value="Peptidase_M20A"/>
</dbReference>
<reference evidence="4 5" key="1">
    <citation type="submission" date="2023-08" db="EMBL/GenBank/DDBJ databases">
        <title>Phytohabitans sansha sp. nov., isolated from marine sediment.</title>
        <authorList>
            <person name="Zhao Y."/>
            <person name="Yi K."/>
        </authorList>
    </citation>
    <scope>NUCLEOTIDE SEQUENCE [LARGE SCALE GENOMIC DNA]</scope>
    <source>
        <strain evidence="4 5">ZYX-F-186</strain>
    </source>
</reference>
<accession>A0ABU0ZSD0</accession>
<feature type="domain" description="Peptidase M20 dimerisation" evidence="3">
    <location>
        <begin position="172"/>
        <end position="265"/>
    </location>
</feature>
<dbReference type="EMBL" id="JAVHUY010000048">
    <property type="protein sequence ID" value="MDQ7909912.1"/>
    <property type="molecule type" value="Genomic_DNA"/>
</dbReference>
<dbReference type="Pfam" id="PF07687">
    <property type="entry name" value="M20_dimer"/>
    <property type="match status" value="1"/>
</dbReference>
<sequence>MTAAADPAARALLDEIQEWVELESPTDQPAAVNRLVSLIEDQLRGLDLAVRRDPVPGFGDRLVARLGPDEPGILVLNHLDTVWPIGTRGFEVDGDRAHGPGVYDMKAGAVIALAALRHVVESGSALPITMVYTPDEEVGSPRCGPFVTELARANRCVLVFEPSGPHGAVKTSRSGTGRFRLTVHGRAAHSGADHAAGRSAIAELARHILELESLTDHAEGTTLNVGVVSGGTRANVVPAQAQASIDIRARTAAAMARLVAALDARAPGRDGLRLDLDGAVTRPPFEAATSAGLFAEAATVAATAGITLQATHSDGASDGNLTAAAGVPTLDGLGAVGGGAHADHEHILVSQLPARVRLATALLAGLTTTNHGTEGHPR</sequence>
<dbReference type="InterPro" id="IPR002933">
    <property type="entry name" value="Peptidase_M20"/>
</dbReference>
<evidence type="ECO:0000259" key="3">
    <source>
        <dbReference type="Pfam" id="PF07687"/>
    </source>
</evidence>
<evidence type="ECO:0000256" key="1">
    <source>
        <dbReference type="ARBA" id="ARBA00022723"/>
    </source>
</evidence>
<keyword evidence="1" id="KW-0479">Metal-binding</keyword>
<dbReference type="SUPFAM" id="SSF53187">
    <property type="entry name" value="Zn-dependent exopeptidases"/>
    <property type="match status" value="1"/>
</dbReference>
<gene>
    <name evidence="4" type="ORF">RB614_35985</name>
</gene>
<keyword evidence="5" id="KW-1185">Reference proteome</keyword>
<dbReference type="Gene3D" id="3.40.630.10">
    <property type="entry name" value="Zn peptidases"/>
    <property type="match status" value="1"/>
</dbReference>
<dbReference type="RefSeq" id="WP_308717166.1">
    <property type="nucleotide sequence ID" value="NZ_JAVHUY010000048.1"/>
</dbReference>
<evidence type="ECO:0000256" key="2">
    <source>
        <dbReference type="ARBA" id="ARBA00022801"/>
    </source>
</evidence>
<organism evidence="4 5">
    <name type="scientific">Phytohabitans maris</name>
    <dbReference type="NCBI Taxonomy" id="3071409"/>
    <lineage>
        <taxon>Bacteria</taxon>
        <taxon>Bacillati</taxon>
        <taxon>Actinomycetota</taxon>
        <taxon>Actinomycetes</taxon>
        <taxon>Micromonosporales</taxon>
        <taxon>Micromonosporaceae</taxon>
    </lineage>
</organism>
<comment type="caution">
    <text evidence="4">The sequence shown here is derived from an EMBL/GenBank/DDBJ whole genome shotgun (WGS) entry which is preliminary data.</text>
</comment>
<dbReference type="Proteomes" id="UP001230908">
    <property type="component" value="Unassembled WGS sequence"/>
</dbReference>
<dbReference type="CDD" id="cd03885">
    <property type="entry name" value="M20_CPDG2"/>
    <property type="match status" value="1"/>
</dbReference>
<evidence type="ECO:0000313" key="4">
    <source>
        <dbReference type="EMBL" id="MDQ7909912.1"/>
    </source>
</evidence>
<dbReference type="SUPFAM" id="SSF55031">
    <property type="entry name" value="Bacterial exopeptidase dimerisation domain"/>
    <property type="match status" value="1"/>
</dbReference>
<dbReference type="PANTHER" id="PTHR43808:SF9">
    <property type="entry name" value="BLL0789 PROTEIN"/>
    <property type="match status" value="1"/>
</dbReference>